<keyword evidence="5" id="KW-1185">Reference proteome</keyword>
<feature type="transmembrane region" description="Helical" evidence="1">
    <location>
        <begin position="37"/>
        <end position="56"/>
    </location>
</feature>
<sequence length="166" mass="18892">MDLLTLLLLAIATILAVVVVALDPAGEEKWFKRIEEGVFVMFTILAQTVLVMKSGLSHNLEVLMPKRSWEVSSLKDLKSRLKEVSDGTFYSRLSKSTLINEDISKLFRFKNACKKNTRNEEDGPLPIPNAVKYTGFFKEIWVFGGKYCLNRLRAKHLGIFMQTECC</sequence>
<comment type="caution">
    <text evidence="3">The sequence shown here is derived from an EMBL/GenBank/DDBJ whole genome shotgun (WGS) entry which is preliminary data.</text>
</comment>
<keyword evidence="1" id="KW-0472">Membrane</keyword>
<protein>
    <submittedName>
        <fullName evidence="3">Uncharacterized protein</fullName>
    </submittedName>
</protein>
<dbReference type="Proteomes" id="UP000247409">
    <property type="component" value="Unassembled WGS sequence"/>
</dbReference>
<accession>A0A2V3IKY8</accession>
<feature type="signal peptide" evidence="2">
    <location>
        <begin position="1"/>
        <end position="21"/>
    </location>
</feature>
<evidence type="ECO:0000313" key="4">
    <source>
        <dbReference type="EMBL" id="PXF48221.1"/>
    </source>
</evidence>
<proteinExistence type="predicted"/>
<name>A0A2V3IKY8_9FLOR</name>
<keyword evidence="1" id="KW-0812">Transmembrane</keyword>
<reference evidence="3 5" key="1">
    <citation type="journal article" date="2018" name="Mol. Biol. Evol.">
        <title>Analysis of the draft genome of the red seaweed Gracilariopsis chorda provides insights into genome size evolution in Rhodophyta.</title>
        <authorList>
            <person name="Lee J."/>
            <person name="Yang E.C."/>
            <person name="Graf L."/>
            <person name="Yang J.H."/>
            <person name="Qiu H."/>
            <person name="Zel Zion U."/>
            <person name="Chan C.X."/>
            <person name="Stephens T.G."/>
            <person name="Weber A.P.M."/>
            <person name="Boo G.H."/>
            <person name="Boo S.M."/>
            <person name="Kim K.M."/>
            <person name="Shin Y."/>
            <person name="Jung M."/>
            <person name="Lee S.J."/>
            <person name="Yim H.S."/>
            <person name="Lee J.H."/>
            <person name="Bhattacharya D."/>
            <person name="Yoon H.S."/>
        </authorList>
    </citation>
    <scope>NUCLEOTIDE SEQUENCE [LARGE SCALE GENOMIC DNA]</scope>
    <source>
        <strain evidence="3 5">SKKU-2015</strain>
        <tissue evidence="3">Whole body</tissue>
    </source>
</reference>
<dbReference type="AlphaFoldDB" id="A0A2V3IKY8"/>
<evidence type="ECO:0000256" key="2">
    <source>
        <dbReference type="SAM" id="SignalP"/>
    </source>
</evidence>
<evidence type="ECO:0000313" key="5">
    <source>
        <dbReference type="Proteomes" id="UP000247409"/>
    </source>
</evidence>
<dbReference type="EMBL" id="NBIV01000015">
    <property type="protein sequence ID" value="PXF48221.1"/>
    <property type="molecule type" value="Genomic_DNA"/>
</dbReference>
<keyword evidence="1" id="KW-1133">Transmembrane helix</keyword>
<gene>
    <name evidence="4" type="ORF">BWQ96_01910</name>
    <name evidence="3" type="ORF">BWQ96_07504</name>
</gene>
<keyword evidence="2" id="KW-0732">Signal</keyword>
<feature type="chain" id="PRO_5036324311" evidence="2">
    <location>
        <begin position="22"/>
        <end position="166"/>
    </location>
</feature>
<dbReference type="EMBL" id="NBIV01000151">
    <property type="protein sequence ID" value="PXF42752.1"/>
    <property type="molecule type" value="Genomic_DNA"/>
</dbReference>
<organism evidence="3 5">
    <name type="scientific">Gracilariopsis chorda</name>
    <dbReference type="NCBI Taxonomy" id="448386"/>
    <lineage>
        <taxon>Eukaryota</taxon>
        <taxon>Rhodophyta</taxon>
        <taxon>Florideophyceae</taxon>
        <taxon>Rhodymeniophycidae</taxon>
        <taxon>Gracilariales</taxon>
        <taxon>Gracilariaceae</taxon>
        <taxon>Gracilariopsis</taxon>
    </lineage>
</organism>
<evidence type="ECO:0000256" key="1">
    <source>
        <dbReference type="SAM" id="Phobius"/>
    </source>
</evidence>
<evidence type="ECO:0000313" key="3">
    <source>
        <dbReference type="EMBL" id="PXF42752.1"/>
    </source>
</evidence>